<dbReference type="GO" id="GO:0016616">
    <property type="term" value="F:oxidoreductase activity, acting on the CH-OH group of donors, NAD or NADP as acceptor"/>
    <property type="evidence" value="ECO:0007669"/>
    <property type="project" value="UniProtKB-ARBA"/>
</dbReference>
<organism evidence="4 5">
    <name type="scientific">Actinokineospora iranica</name>
    <dbReference type="NCBI Taxonomy" id="1271860"/>
    <lineage>
        <taxon>Bacteria</taxon>
        <taxon>Bacillati</taxon>
        <taxon>Actinomycetota</taxon>
        <taxon>Actinomycetes</taxon>
        <taxon>Pseudonocardiales</taxon>
        <taxon>Pseudonocardiaceae</taxon>
        <taxon>Actinokineospora</taxon>
    </lineage>
</organism>
<accession>A0A1G6N665</accession>
<dbReference type="SUPFAM" id="SSF51735">
    <property type="entry name" value="NAD(P)-binding Rossmann-fold domains"/>
    <property type="match status" value="1"/>
</dbReference>
<dbReference type="PANTHER" id="PTHR43333">
    <property type="entry name" value="2-HACID_DH_C DOMAIN-CONTAINING PROTEIN"/>
    <property type="match status" value="1"/>
</dbReference>
<dbReference type="Proteomes" id="UP000199501">
    <property type="component" value="Unassembled WGS sequence"/>
</dbReference>
<dbReference type="CDD" id="cd12166">
    <property type="entry name" value="2-Hacid_dh_7"/>
    <property type="match status" value="1"/>
</dbReference>
<reference evidence="5" key="1">
    <citation type="submission" date="2016-10" db="EMBL/GenBank/DDBJ databases">
        <authorList>
            <person name="Varghese N."/>
            <person name="Submissions S."/>
        </authorList>
    </citation>
    <scope>NUCLEOTIDE SEQUENCE [LARGE SCALE GENOMIC DNA]</scope>
    <source>
        <strain evidence="5">IBRC-M 10403</strain>
    </source>
</reference>
<evidence type="ECO:0000256" key="1">
    <source>
        <dbReference type="ARBA" id="ARBA00023002"/>
    </source>
</evidence>
<dbReference type="InterPro" id="IPR029753">
    <property type="entry name" value="D-isomer_DH_CS"/>
</dbReference>
<dbReference type="EMBL" id="FMZZ01000003">
    <property type="protein sequence ID" value="SDC62615.1"/>
    <property type="molecule type" value="Genomic_DNA"/>
</dbReference>
<sequence>MAATYCVRVTITVLVPDEHGIAALSEVEGIHAVRYASLTDLPPEADHAQVLVPDFLAEDMDDAVRKMPALRLVQLLTTGAESWIGKLPDHVMLSTSRGAHGGSTAEWVMGVLLNIYRELSEFDAARRAKVWNQHVTDTLQDKRVLVLGAGDLGKQMRRRLEAFDAQPTLVGTSAREGVRGVDELPDLLPSHDAVVLMVPLTPATRGLVDAGFLARMRDGAVLVNAARGAVVDTEALLAELRSGRLRAALDVTEPEPLPVGHPLWTVPGVVLTPHVAGSCTGHHRRAYRVVVEQIAQFAAGLAPGNLVRGDY</sequence>
<dbReference type="InterPro" id="IPR036291">
    <property type="entry name" value="NAD(P)-bd_dom_sf"/>
</dbReference>
<gene>
    <name evidence="4" type="ORF">SAMN05216174_103185</name>
</gene>
<keyword evidence="1" id="KW-0560">Oxidoreductase</keyword>
<evidence type="ECO:0000259" key="3">
    <source>
        <dbReference type="Pfam" id="PF02826"/>
    </source>
</evidence>
<protein>
    <submittedName>
        <fullName evidence="4">Phosphoglycerate dehydrogenase</fullName>
    </submittedName>
</protein>
<evidence type="ECO:0000313" key="4">
    <source>
        <dbReference type="EMBL" id="SDC62615.1"/>
    </source>
</evidence>
<proteinExistence type="predicted"/>
<dbReference type="InterPro" id="IPR006140">
    <property type="entry name" value="D-isomer_DH_NAD-bd"/>
</dbReference>
<evidence type="ECO:0000313" key="5">
    <source>
        <dbReference type="Proteomes" id="UP000199501"/>
    </source>
</evidence>
<evidence type="ECO:0000256" key="2">
    <source>
        <dbReference type="ARBA" id="ARBA00023027"/>
    </source>
</evidence>
<dbReference type="STRING" id="1271860.SAMN05216174_103185"/>
<dbReference type="Gene3D" id="3.40.50.720">
    <property type="entry name" value="NAD(P)-binding Rossmann-like Domain"/>
    <property type="match status" value="2"/>
</dbReference>
<dbReference type="OrthoDB" id="4324715at2"/>
<dbReference type="GO" id="GO:0051287">
    <property type="term" value="F:NAD binding"/>
    <property type="evidence" value="ECO:0007669"/>
    <property type="project" value="InterPro"/>
</dbReference>
<keyword evidence="2" id="KW-0520">NAD</keyword>
<keyword evidence="5" id="KW-1185">Reference proteome</keyword>
<dbReference type="AlphaFoldDB" id="A0A1G6N665"/>
<feature type="domain" description="D-isomer specific 2-hydroxyacid dehydrogenase NAD-binding" evidence="3">
    <location>
        <begin position="110"/>
        <end position="276"/>
    </location>
</feature>
<name>A0A1G6N665_9PSEU</name>
<dbReference type="PROSITE" id="PS00671">
    <property type="entry name" value="D_2_HYDROXYACID_DH_3"/>
    <property type="match status" value="1"/>
</dbReference>
<dbReference type="RefSeq" id="WP_091449674.1">
    <property type="nucleotide sequence ID" value="NZ_FMZZ01000003.1"/>
</dbReference>
<dbReference type="PANTHER" id="PTHR43333:SF1">
    <property type="entry name" value="D-ISOMER SPECIFIC 2-HYDROXYACID DEHYDROGENASE NAD-BINDING DOMAIN-CONTAINING PROTEIN"/>
    <property type="match status" value="1"/>
</dbReference>
<dbReference type="Pfam" id="PF02826">
    <property type="entry name" value="2-Hacid_dh_C"/>
    <property type="match status" value="1"/>
</dbReference>